<dbReference type="PANTHER" id="PTHR21197">
    <property type="entry name" value="UDP-GALACTOPYRANOSE MUTASE"/>
    <property type="match status" value="1"/>
</dbReference>
<dbReference type="InterPro" id="IPR036188">
    <property type="entry name" value="FAD/NAD-bd_sf"/>
</dbReference>
<dbReference type="Pfam" id="PF13450">
    <property type="entry name" value="NAD_binding_8"/>
    <property type="match status" value="1"/>
</dbReference>
<gene>
    <name evidence="1" type="ORF">JFQ69_14250</name>
</gene>
<dbReference type="EMBL" id="JAEKCB010000007">
    <property type="protein sequence ID" value="MBJ2118820.1"/>
    <property type="molecule type" value="Genomic_DNA"/>
</dbReference>
<dbReference type="Gene3D" id="3.50.50.60">
    <property type="entry name" value="FAD/NAD(P)-binding domain"/>
    <property type="match status" value="1"/>
</dbReference>
<evidence type="ECO:0000313" key="2">
    <source>
        <dbReference type="Proteomes" id="UP000619976"/>
    </source>
</evidence>
<reference evidence="1 2" key="1">
    <citation type="submission" date="2020-12" db="EMBL/GenBank/DDBJ databases">
        <title>Enhanced detection system for hospital associated transmission using whole genome sequencing surveillance.</title>
        <authorList>
            <person name="Harrison L.H."/>
            <person name="Van Tyne D."/>
            <person name="Marsh J.W."/>
            <person name="Griffith M.P."/>
            <person name="Snyder D.J."/>
            <person name="Cooper V.S."/>
            <person name="Mustapha M."/>
        </authorList>
    </citation>
    <scope>NUCLEOTIDE SEQUENCE [LARGE SCALE GENOMIC DNA]</scope>
    <source>
        <strain evidence="1 2">PR00195</strain>
    </source>
</reference>
<dbReference type="PANTHER" id="PTHR21197:SF0">
    <property type="entry name" value="UDP-GALACTOPYRANOSE MUTASE"/>
    <property type="match status" value="1"/>
</dbReference>
<protein>
    <submittedName>
        <fullName evidence="1">NAD(P)-binding protein</fullName>
    </submittedName>
</protein>
<name>A0ABS0W7C3_9GAMM</name>
<evidence type="ECO:0000313" key="1">
    <source>
        <dbReference type="EMBL" id="MBJ2118820.1"/>
    </source>
</evidence>
<proteinExistence type="predicted"/>
<dbReference type="RefSeq" id="WP_161670734.1">
    <property type="nucleotide sequence ID" value="NZ_JAEKCB010000007.1"/>
</dbReference>
<comment type="caution">
    <text evidence="1">The sequence shown here is derived from an EMBL/GenBank/DDBJ whole genome shotgun (WGS) entry which is preliminary data.</text>
</comment>
<sequence length="420" mass="48949">MDIIIGAGVTGLSYANFTKNNYLIFDQSSIPGGYCKTIHQDGFVWDYSGHFFHFTDEKIKNFVFERMEHQEIKNIIKNTKIYLKNRYIDFPFQKNIHQLPKENFIKAIYELYNLSIKNSVQESKSFKEMIINNYGNEICDLFLIPYNEKLYATDLDTLDSGAMGRFFPKAKLNEIIDNFIDKNTISYNSRFIYPENGAYEYIKALLVDIPQNKLNLNEGIVSINKECKTVTTSKNRIFSYDNLISTTPLTNLFSLTSTQYDENKFTANKVKVFNLGFDKPSTNKEHWIYYPEKNIIFYRVGFYNNILSSDKMSLYVEIGSPSNDGTENQETILLNKVIEDLKKVGVITDQNLISYNYLEMNPAYVHINRDSELEKLEKMKELSTYNIYSIGRYGEWKYCSIEDNIKDAVNLANKLNKEVI</sequence>
<organism evidence="1 2">
    <name type="scientific">Proteus penneri</name>
    <dbReference type="NCBI Taxonomy" id="102862"/>
    <lineage>
        <taxon>Bacteria</taxon>
        <taxon>Pseudomonadati</taxon>
        <taxon>Pseudomonadota</taxon>
        <taxon>Gammaproteobacteria</taxon>
        <taxon>Enterobacterales</taxon>
        <taxon>Morganellaceae</taxon>
        <taxon>Proteus</taxon>
    </lineage>
</organism>
<dbReference type="SUPFAM" id="SSF51971">
    <property type="entry name" value="Nucleotide-binding domain"/>
    <property type="match status" value="1"/>
</dbReference>
<accession>A0ABS0W7C3</accession>
<dbReference type="Proteomes" id="UP000619976">
    <property type="component" value="Unassembled WGS sequence"/>
</dbReference>
<keyword evidence="2" id="KW-1185">Reference proteome</keyword>